<comment type="similarity">
    <text evidence="3">Belongs to the acylphosphatase family.</text>
</comment>
<evidence type="ECO:0000313" key="6">
    <source>
        <dbReference type="Proteomes" id="UP000737555"/>
    </source>
</evidence>
<dbReference type="InterPro" id="IPR036046">
    <property type="entry name" value="Acylphosphatase-like_dom_sf"/>
</dbReference>
<dbReference type="AlphaFoldDB" id="A0A8T7H8Z8"/>
<feature type="domain" description="Acylphosphatase-like" evidence="4">
    <location>
        <begin position="6"/>
        <end position="93"/>
    </location>
</feature>
<organism evidence="5 6">
    <name type="scientific">Methanoculleus bourgensis</name>
    <dbReference type="NCBI Taxonomy" id="83986"/>
    <lineage>
        <taxon>Archaea</taxon>
        <taxon>Methanobacteriati</taxon>
        <taxon>Methanobacteriota</taxon>
        <taxon>Stenosarchaea group</taxon>
        <taxon>Methanomicrobia</taxon>
        <taxon>Methanomicrobiales</taxon>
        <taxon>Methanomicrobiaceae</taxon>
        <taxon>Methanoculleus</taxon>
    </lineage>
</organism>
<evidence type="ECO:0000256" key="2">
    <source>
        <dbReference type="RuleBase" id="RU000553"/>
    </source>
</evidence>
<dbReference type="PROSITE" id="PS51160">
    <property type="entry name" value="ACYLPHOSPHATASE_3"/>
    <property type="match status" value="1"/>
</dbReference>
<accession>A0A8T7H8Z8</accession>
<comment type="catalytic activity">
    <reaction evidence="1 2">
        <text>an acyl phosphate + H2O = a carboxylate + phosphate + H(+)</text>
        <dbReference type="Rhea" id="RHEA:14965"/>
        <dbReference type="ChEBI" id="CHEBI:15377"/>
        <dbReference type="ChEBI" id="CHEBI:15378"/>
        <dbReference type="ChEBI" id="CHEBI:29067"/>
        <dbReference type="ChEBI" id="CHEBI:43474"/>
        <dbReference type="ChEBI" id="CHEBI:59918"/>
        <dbReference type="EC" id="3.6.1.7"/>
    </reaction>
</comment>
<evidence type="ECO:0000256" key="1">
    <source>
        <dbReference type="PROSITE-ProRule" id="PRU00520"/>
    </source>
</evidence>
<name>A0A8T7H8Z8_9EURY</name>
<proteinExistence type="inferred from homology"/>
<dbReference type="InterPro" id="IPR001792">
    <property type="entry name" value="Acylphosphatase-like_dom"/>
</dbReference>
<feature type="active site" evidence="1">
    <location>
        <position position="39"/>
    </location>
</feature>
<dbReference type="InterPro" id="IPR017968">
    <property type="entry name" value="Acylphosphatase_CS"/>
</dbReference>
<dbReference type="Pfam" id="PF00708">
    <property type="entry name" value="Acylphosphatase"/>
    <property type="match status" value="1"/>
</dbReference>
<dbReference type="EMBL" id="JABMJE010000037">
    <property type="protein sequence ID" value="NQS77874.1"/>
    <property type="molecule type" value="Genomic_DNA"/>
</dbReference>
<reference evidence="5" key="1">
    <citation type="submission" date="2020-05" db="EMBL/GenBank/DDBJ databases">
        <title>The first insight into the ecology of ammonia-tolerant syntrophic propionate oxidizing bacteria.</title>
        <authorList>
            <person name="Singh A."/>
            <person name="Schnurer A."/>
            <person name="Westerholm M."/>
        </authorList>
    </citation>
    <scope>NUCLEOTIDE SEQUENCE</scope>
    <source>
        <strain evidence="5">MAG54</strain>
    </source>
</reference>
<dbReference type="EC" id="3.6.1.7" evidence="1 2"/>
<evidence type="ECO:0000256" key="3">
    <source>
        <dbReference type="RuleBase" id="RU004168"/>
    </source>
</evidence>
<dbReference type="GO" id="GO:0003998">
    <property type="term" value="F:acylphosphatase activity"/>
    <property type="evidence" value="ECO:0007669"/>
    <property type="project" value="UniProtKB-EC"/>
</dbReference>
<dbReference type="PANTHER" id="PTHR47268">
    <property type="entry name" value="ACYLPHOSPHATASE"/>
    <property type="match status" value="1"/>
</dbReference>
<sequence length="93" mass="10596">MNMAVRVRVRISGLVQGVGFRWAVEDEAQAEGVTGWVRNLPDGRVEAVFEGDEVPVRRVVEFCRRGPARARVDDVEEVREEYSGEFEGFSIRR</sequence>
<dbReference type="PROSITE" id="PS00151">
    <property type="entry name" value="ACYLPHOSPHATASE_2"/>
    <property type="match status" value="1"/>
</dbReference>
<keyword evidence="1 2" id="KW-0378">Hydrolase</keyword>
<dbReference type="PANTHER" id="PTHR47268:SF4">
    <property type="entry name" value="ACYLPHOSPHATASE"/>
    <property type="match status" value="1"/>
</dbReference>
<dbReference type="PRINTS" id="PR00112">
    <property type="entry name" value="ACYLPHPHTASE"/>
</dbReference>
<dbReference type="SUPFAM" id="SSF54975">
    <property type="entry name" value="Acylphosphatase/BLUF domain-like"/>
    <property type="match status" value="1"/>
</dbReference>
<evidence type="ECO:0000313" key="5">
    <source>
        <dbReference type="EMBL" id="NQS77874.1"/>
    </source>
</evidence>
<dbReference type="Proteomes" id="UP000737555">
    <property type="component" value="Unassembled WGS sequence"/>
</dbReference>
<feature type="active site" evidence="1">
    <location>
        <position position="21"/>
    </location>
</feature>
<dbReference type="InterPro" id="IPR020456">
    <property type="entry name" value="Acylphosphatase"/>
</dbReference>
<evidence type="ECO:0000259" key="4">
    <source>
        <dbReference type="PROSITE" id="PS51160"/>
    </source>
</evidence>
<dbReference type="Gene3D" id="3.30.70.100">
    <property type="match status" value="1"/>
</dbReference>
<dbReference type="PROSITE" id="PS00150">
    <property type="entry name" value="ACYLPHOSPHATASE_1"/>
    <property type="match status" value="1"/>
</dbReference>
<protein>
    <recommendedName>
        <fullName evidence="1 2">Acylphosphatase</fullName>
        <ecNumber evidence="1 2">3.6.1.7</ecNumber>
    </recommendedName>
</protein>
<gene>
    <name evidence="5" type="ORF">HQQ74_04025</name>
</gene>
<comment type="caution">
    <text evidence="5">The sequence shown here is derived from an EMBL/GenBank/DDBJ whole genome shotgun (WGS) entry which is preliminary data.</text>
</comment>